<dbReference type="SUPFAM" id="SSF55785">
    <property type="entry name" value="PYP-like sensor domain (PAS domain)"/>
    <property type="match status" value="1"/>
</dbReference>
<evidence type="ECO:0000256" key="3">
    <source>
        <dbReference type="ARBA" id="ARBA00029447"/>
    </source>
</evidence>
<dbReference type="NCBIfam" id="TIGR00229">
    <property type="entry name" value="sensory_box"/>
    <property type="match status" value="1"/>
</dbReference>
<evidence type="ECO:0000256" key="1">
    <source>
        <dbReference type="ARBA" id="ARBA00004370"/>
    </source>
</evidence>
<dbReference type="Pfam" id="PF08447">
    <property type="entry name" value="PAS_3"/>
    <property type="match status" value="1"/>
</dbReference>
<feature type="domain" description="PAS" evidence="7">
    <location>
        <begin position="21"/>
        <end position="76"/>
    </location>
</feature>
<evidence type="ECO:0000313" key="9">
    <source>
        <dbReference type="Proteomes" id="UP001379949"/>
    </source>
</evidence>
<proteinExistence type="inferred from homology"/>
<keyword evidence="9" id="KW-1185">Reference proteome</keyword>
<reference evidence="8 9" key="1">
    <citation type="submission" date="2024-02" db="EMBL/GenBank/DDBJ databases">
        <title>Bacteria isolated from the canopy kelp, Nereocystis luetkeana.</title>
        <authorList>
            <person name="Pfister C.A."/>
            <person name="Younker I.T."/>
            <person name="Light S.H."/>
        </authorList>
    </citation>
    <scope>NUCLEOTIDE SEQUENCE [LARGE SCALE GENOMIC DNA]</scope>
    <source>
        <strain evidence="8 9">TI.4.07</strain>
    </source>
</reference>
<dbReference type="PROSITE" id="PS50111">
    <property type="entry name" value="CHEMOTAXIS_TRANSDUC_2"/>
    <property type="match status" value="1"/>
</dbReference>
<accession>A0ABU9G8S9</accession>
<dbReference type="SUPFAM" id="SSF58104">
    <property type="entry name" value="Methyl-accepting chemotaxis protein (MCP) signaling domain"/>
    <property type="match status" value="1"/>
</dbReference>
<dbReference type="PRINTS" id="PR00260">
    <property type="entry name" value="CHEMTRNSDUCR"/>
</dbReference>
<evidence type="ECO:0000256" key="5">
    <source>
        <dbReference type="SAM" id="Phobius"/>
    </source>
</evidence>
<dbReference type="RefSeq" id="WP_341568142.1">
    <property type="nucleotide sequence ID" value="NZ_JBAKAR010000023.1"/>
</dbReference>
<dbReference type="InterPro" id="IPR004089">
    <property type="entry name" value="MCPsignal_dom"/>
</dbReference>
<comment type="caution">
    <text evidence="8">The sequence shown here is derived from an EMBL/GenBank/DDBJ whole genome shotgun (WGS) entry which is preliminary data.</text>
</comment>
<evidence type="ECO:0000313" key="8">
    <source>
        <dbReference type="EMBL" id="MEL0614901.1"/>
    </source>
</evidence>
<feature type="transmembrane region" description="Helical" evidence="5">
    <location>
        <begin position="169"/>
        <end position="188"/>
    </location>
</feature>
<name>A0ABU9G8S9_9GAMM</name>
<dbReference type="PROSITE" id="PS50112">
    <property type="entry name" value="PAS"/>
    <property type="match status" value="1"/>
</dbReference>
<dbReference type="PANTHER" id="PTHR32089">
    <property type="entry name" value="METHYL-ACCEPTING CHEMOTAXIS PROTEIN MCPB"/>
    <property type="match status" value="1"/>
</dbReference>
<dbReference type="Proteomes" id="UP001379949">
    <property type="component" value="Unassembled WGS sequence"/>
</dbReference>
<keyword evidence="5" id="KW-0812">Transmembrane</keyword>
<dbReference type="CDD" id="cd11386">
    <property type="entry name" value="MCP_signal"/>
    <property type="match status" value="1"/>
</dbReference>
<sequence>MNSQSHTSGQERLFGAQEKLISTTDLTGRILHCNQAFVDISGFEYDELIGSHHNIVRHPDMPKDAFKVMWECLKQGKPWMGIVKNRCKNGDFYWVDAYMTPITENGQMIGYESVRTVPSRADVERVEKLYANVRRSGNTISGVNVSWWSVLLLLGAVIGGITYLLADITYALCVFLAFSVLANVFSVFDKKKRERTLRSRLSSAFMHPLAARSYSDNELALGELEVGIKSLQSRLETVLTRIEDESLKVSDKSNIGLSLTLESTSKMASQQQEIQEVATAMQQMTMTINDVSSHVQSTAQNAKSSLLSAQEGRKVIEQTRQSIQALSSTVNVIGETVVDLSQQSEKIAQVAQMIDQIAEQTNLLALNAAIEAARAGEHGRGFAVVADEVRLLSQRTQGSTQEIHQIIETLRHGARRSVEAANQGKLGAEEGVLQMQNAEETLVSIVSGVDNIAGMATQMAAAVEEQAHVSEDINQQIVRISSLATDSLSKSNMSSDSIRELQVVSLELHELVVRFK</sequence>
<comment type="subcellular location">
    <subcellularLocation>
        <location evidence="1">Membrane</location>
    </subcellularLocation>
</comment>
<dbReference type="CDD" id="cd00130">
    <property type="entry name" value="PAS"/>
    <property type="match status" value="1"/>
</dbReference>
<dbReference type="InterPro" id="IPR004090">
    <property type="entry name" value="Chemotax_Me-accpt_rcpt"/>
</dbReference>
<keyword evidence="5" id="KW-1133">Transmembrane helix</keyword>
<dbReference type="Gene3D" id="3.30.450.20">
    <property type="entry name" value="PAS domain"/>
    <property type="match status" value="1"/>
</dbReference>
<evidence type="ECO:0000259" key="6">
    <source>
        <dbReference type="PROSITE" id="PS50111"/>
    </source>
</evidence>
<dbReference type="SMART" id="SM00283">
    <property type="entry name" value="MA"/>
    <property type="match status" value="1"/>
</dbReference>
<evidence type="ECO:0000256" key="2">
    <source>
        <dbReference type="ARBA" id="ARBA00023224"/>
    </source>
</evidence>
<dbReference type="Pfam" id="PF00015">
    <property type="entry name" value="MCPsignal"/>
    <property type="match status" value="1"/>
</dbReference>
<protein>
    <submittedName>
        <fullName evidence="8">PAS domain-containing methyl-accepting chemotaxis protein</fullName>
    </submittedName>
</protein>
<keyword evidence="2 4" id="KW-0807">Transducer</keyword>
<evidence type="ECO:0000256" key="4">
    <source>
        <dbReference type="PROSITE-ProRule" id="PRU00284"/>
    </source>
</evidence>
<dbReference type="InterPro" id="IPR013655">
    <property type="entry name" value="PAS_fold_3"/>
</dbReference>
<dbReference type="PANTHER" id="PTHR32089:SF112">
    <property type="entry name" value="LYSOZYME-LIKE PROTEIN-RELATED"/>
    <property type="match status" value="1"/>
</dbReference>
<feature type="domain" description="Methyl-accepting transducer" evidence="6">
    <location>
        <begin position="264"/>
        <end position="481"/>
    </location>
</feature>
<dbReference type="InterPro" id="IPR000014">
    <property type="entry name" value="PAS"/>
</dbReference>
<dbReference type="Gene3D" id="1.10.287.950">
    <property type="entry name" value="Methyl-accepting chemotaxis protein"/>
    <property type="match status" value="1"/>
</dbReference>
<organism evidence="8 9">
    <name type="scientific">Marinomonas arenicola</name>
    <dbReference type="NCBI Taxonomy" id="569601"/>
    <lineage>
        <taxon>Bacteria</taxon>
        <taxon>Pseudomonadati</taxon>
        <taxon>Pseudomonadota</taxon>
        <taxon>Gammaproteobacteria</taxon>
        <taxon>Oceanospirillales</taxon>
        <taxon>Oceanospirillaceae</taxon>
        <taxon>Marinomonas</taxon>
    </lineage>
</organism>
<comment type="similarity">
    <text evidence="3">Belongs to the methyl-accepting chemotaxis (MCP) protein family.</text>
</comment>
<dbReference type="InterPro" id="IPR035965">
    <property type="entry name" value="PAS-like_dom_sf"/>
</dbReference>
<gene>
    <name evidence="8" type="ORF">V6242_17245</name>
</gene>
<keyword evidence="5" id="KW-0472">Membrane</keyword>
<dbReference type="EMBL" id="JBAKAR010000023">
    <property type="protein sequence ID" value="MEL0614901.1"/>
    <property type="molecule type" value="Genomic_DNA"/>
</dbReference>
<evidence type="ECO:0000259" key="7">
    <source>
        <dbReference type="PROSITE" id="PS50112"/>
    </source>
</evidence>
<feature type="transmembrane region" description="Helical" evidence="5">
    <location>
        <begin position="145"/>
        <end position="163"/>
    </location>
</feature>